<name>A0A9D1S598_9FIRM</name>
<reference evidence="3" key="1">
    <citation type="submission" date="2020-10" db="EMBL/GenBank/DDBJ databases">
        <authorList>
            <person name="Gilroy R."/>
        </authorList>
    </citation>
    <scope>NUCLEOTIDE SEQUENCE</scope>
    <source>
        <strain evidence="3">ChiSxjej2B14-8506</strain>
    </source>
</reference>
<dbReference type="InterPro" id="IPR024654">
    <property type="entry name" value="Calcineurin-like_PHP_lpxH"/>
</dbReference>
<dbReference type="PANTHER" id="PTHR42850:SF2">
    <property type="entry name" value="BLL5683 PROTEIN"/>
    <property type="match status" value="1"/>
</dbReference>
<dbReference type="InterPro" id="IPR011152">
    <property type="entry name" value="Pesterase_MJ0912"/>
</dbReference>
<sequence length="310" mass="34379">MKLAILADIHGNIDALDAALDDARTQQVDGYLFLGDYIFDMPFSTDVVRRLRELPHARIIKGNKEGYLDDLARQSQDGWTAQRLAVIYQTYRELSASDRAWLSALPAQLTFTLPSGRSIYAVHAIELPAPRMRNEFNSSGEFARSLDGRAACGDDYDLRMTGYLGAHAAECCAHAGADIVAFGHTHLQGCGGACGRMLVNPGACGQPMDGIAGAPYAILHDGPELRIERRRVQYNIDRAIERARMTSISSAGWIWSELVWRSLRSGRDNFTLQFDIARALAAERGQTDGLNQNDTWRDAYERFKAMYGAD</sequence>
<evidence type="ECO:0000259" key="2">
    <source>
        <dbReference type="Pfam" id="PF12850"/>
    </source>
</evidence>
<dbReference type="GO" id="GO:0016791">
    <property type="term" value="F:phosphatase activity"/>
    <property type="evidence" value="ECO:0007669"/>
    <property type="project" value="TreeGrafter"/>
</dbReference>
<proteinExistence type="inferred from homology"/>
<dbReference type="EMBL" id="DVNK01000053">
    <property type="protein sequence ID" value="HIU47391.1"/>
    <property type="molecule type" value="Genomic_DNA"/>
</dbReference>
<comment type="caution">
    <text evidence="3">The sequence shown here is derived from an EMBL/GenBank/DDBJ whole genome shotgun (WGS) entry which is preliminary data.</text>
</comment>
<protein>
    <submittedName>
        <fullName evidence="3">Metallophosphoesterase family protein</fullName>
    </submittedName>
</protein>
<evidence type="ECO:0000313" key="4">
    <source>
        <dbReference type="Proteomes" id="UP000824123"/>
    </source>
</evidence>
<organism evidence="3 4">
    <name type="scientific">Candidatus Fimadaptatus faecigallinarum</name>
    <dbReference type="NCBI Taxonomy" id="2840814"/>
    <lineage>
        <taxon>Bacteria</taxon>
        <taxon>Bacillati</taxon>
        <taxon>Bacillota</taxon>
        <taxon>Clostridia</taxon>
        <taxon>Eubacteriales</taxon>
        <taxon>Candidatus Fimadaptatus</taxon>
    </lineage>
</organism>
<comment type="similarity">
    <text evidence="1">Belongs to the metallophosphoesterase superfamily. YfcE family.</text>
</comment>
<dbReference type="GO" id="GO:0005737">
    <property type="term" value="C:cytoplasm"/>
    <property type="evidence" value="ECO:0007669"/>
    <property type="project" value="TreeGrafter"/>
</dbReference>
<dbReference type="PIRSF" id="PIRSF000883">
    <property type="entry name" value="Pesterase_MJ0912"/>
    <property type="match status" value="1"/>
</dbReference>
<dbReference type="AlphaFoldDB" id="A0A9D1S598"/>
<dbReference type="InterPro" id="IPR050126">
    <property type="entry name" value="Ap4A_hydrolase"/>
</dbReference>
<feature type="domain" description="Calcineurin-like phosphoesterase" evidence="2">
    <location>
        <begin position="1"/>
        <end position="219"/>
    </location>
</feature>
<dbReference type="Proteomes" id="UP000824123">
    <property type="component" value="Unassembled WGS sequence"/>
</dbReference>
<dbReference type="Gene3D" id="3.60.21.10">
    <property type="match status" value="1"/>
</dbReference>
<reference evidence="3" key="2">
    <citation type="journal article" date="2021" name="PeerJ">
        <title>Extensive microbial diversity within the chicken gut microbiome revealed by metagenomics and culture.</title>
        <authorList>
            <person name="Gilroy R."/>
            <person name="Ravi A."/>
            <person name="Getino M."/>
            <person name="Pursley I."/>
            <person name="Horton D.L."/>
            <person name="Alikhan N.F."/>
            <person name="Baker D."/>
            <person name="Gharbi K."/>
            <person name="Hall N."/>
            <person name="Watson M."/>
            <person name="Adriaenssens E.M."/>
            <person name="Foster-Nyarko E."/>
            <person name="Jarju S."/>
            <person name="Secka A."/>
            <person name="Antonio M."/>
            <person name="Oren A."/>
            <person name="Chaudhuri R.R."/>
            <person name="La Ragione R."/>
            <person name="Hildebrand F."/>
            <person name="Pallen M.J."/>
        </authorList>
    </citation>
    <scope>NUCLEOTIDE SEQUENCE</scope>
    <source>
        <strain evidence="3">ChiSxjej2B14-8506</strain>
    </source>
</reference>
<evidence type="ECO:0000256" key="1">
    <source>
        <dbReference type="ARBA" id="ARBA00008950"/>
    </source>
</evidence>
<gene>
    <name evidence="3" type="ORF">IAC59_09085</name>
</gene>
<accession>A0A9D1S598</accession>
<evidence type="ECO:0000313" key="3">
    <source>
        <dbReference type="EMBL" id="HIU47391.1"/>
    </source>
</evidence>
<dbReference type="InterPro" id="IPR029052">
    <property type="entry name" value="Metallo-depent_PP-like"/>
</dbReference>
<dbReference type="PANTHER" id="PTHR42850">
    <property type="entry name" value="METALLOPHOSPHOESTERASE"/>
    <property type="match status" value="1"/>
</dbReference>
<dbReference type="SUPFAM" id="SSF56300">
    <property type="entry name" value="Metallo-dependent phosphatases"/>
    <property type="match status" value="1"/>
</dbReference>
<dbReference type="Pfam" id="PF12850">
    <property type="entry name" value="Metallophos_2"/>
    <property type="match status" value="1"/>
</dbReference>